<accession>A0A8C5QR09</accession>
<dbReference type="Proteomes" id="UP000694569">
    <property type="component" value="Unplaced"/>
</dbReference>
<reference evidence="3" key="1">
    <citation type="submission" date="2025-08" db="UniProtKB">
        <authorList>
            <consortium name="Ensembl"/>
        </authorList>
    </citation>
    <scope>IDENTIFICATION</scope>
</reference>
<keyword evidence="1" id="KW-0175">Coiled coil</keyword>
<keyword evidence="4" id="KW-1185">Reference proteome</keyword>
<organism evidence="3 4">
    <name type="scientific">Leptobrachium leishanense</name>
    <name type="common">Leishan spiny toad</name>
    <dbReference type="NCBI Taxonomy" id="445787"/>
    <lineage>
        <taxon>Eukaryota</taxon>
        <taxon>Metazoa</taxon>
        <taxon>Chordata</taxon>
        <taxon>Craniata</taxon>
        <taxon>Vertebrata</taxon>
        <taxon>Euteleostomi</taxon>
        <taxon>Amphibia</taxon>
        <taxon>Batrachia</taxon>
        <taxon>Anura</taxon>
        <taxon>Pelobatoidea</taxon>
        <taxon>Megophryidae</taxon>
        <taxon>Leptobrachium</taxon>
    </lineage>
</organism>
<protein>
    <submittedName>
        <fullName evidence="3">Uncharacterized protein</fullName>
    </submittedName>
</protein>
<dbReference type="GeneTree" id="ENSGT00670000099482"/>
<dbReference type="OrthoDB" id="9909105at2759"/>
<dbReference type="Ensembl" id="ENSLLET00000042497.1">
    <property type="protein sequence ID" value="ENSLLEP00000040843.1"/>
    <property type="gene ID" value="ENSLLEG00000026002.1"/>
</dbReference>
<feature type="region of interest" description="Disordered" evidence="2">
    <location>
        <begin position="94"/>
        <end position="118"/>
    </location>
</feature>
<evidence type="ECO:0000256" key="1">
    <source>
        <dbReference type="SAM" id="Coils"/>
    </source>
</evidence>
<reference evidence="3" key="2">
    <citation type="submission" date="2025-09" db="UniProtKB">
        <authorList>
            <consortium name="Ensembl"/>
        </authorList>
    </citation>
    <scope>IDENTIFICATION</scope>
</reference>
<name>A0A8C5QR09_9ANUR</name>
<evidence type="ECO:0000313" key="3">
    <source>
        <dbReference type="Ensembl" id="ENSLLEP00000040843.1"/>
    </source>
</evidence>
<dbReference type="AlphaFoldDB" id="A0A8C5QR09"/>
<feature type="coiled-coil region" evidence="1">
    <location>
        <begin position="131"/>
        <end position="169"/>
    </location>
</feature>
<evidence type="ECO:0000256" key="2">
    <source>
        <dbReference type="SAM" id="MobiDB-lite"/>
    </source>
</evidence>
<proteinExistence type="predicted"/>
<sequence>MEVLEQILTGDEESVFSVSSAELEATVNLLSNEVEAERSRLQTNQADLLSLEADTAQRSSERELYASQMVTAVGLIQRLVEEAETKEQLDLVSQELRQSSKMSDTGRRSETSSADILQKLDADTETAITSLKEKERQLSEQKAKLLVLMELAQNALTEIQLKEQRAQEELCEALRASSAQGSSRCQQQSQADALLDSCIKELGLLQLLSKKEETGLQCPK</sequence>
<evidence type="ECO:0000313" key="4">
    <source>
        <dbReference type="Proteomes" id="UP000694569"/>
    </source>
</evidence>